<dbReference type="Gene3D" id="3.10.196.10">
    <property type="entry name" value="Vitamin B12-dependent methionine synthase, activation domain"/>
    <property type="match status" value="2"/>
</dbReference>
<evidence type="ECO:0000256" key="11">
    <source>
        <dbReference type="ARBA" id="ARBA00022679"/>
    </source>
</evidence>
<comment type="function">
    <text evidence="18 21">Catalyzes the transfer of a methyl group from methyl-cobalamin to homocysteine, yielding enzyme-bound cob(I)alamin and methionine. Subsequently, remethylates the cofactor using methyltetrahydrofolate.</text>
</comment>
<dbReference type="SUPFAM" id="SSF56507">
    <property type="entry name" value="Methionine synthase activation domain-like"/>
    <property type="match status" value="1"/>
</dbReference>
<dbReference type="InterPro" id="IPR003759">
    <property type="entry name" value="Cbl-bd_cap"/>
</dbReference>
<evidence type="ECO:0000256" key="3">
    <source>
        <dbReference type="ARBA" id="ARBA00001956"/>
    </source>
</evidence>
<evidence type="ECO:0000259" key="27">
    <source>
        <dbReference type="PROSITE" id="PS50974"/>
    </source>
</evidence>
<evidence type="ECO:0000256" key="16">
    <source>
        <dbReference type="ARBA" id="ARBA00023167"/>
    </source>
</evidence>
<feature type="binding site" evidence="23">
    <location>
        <begin position="1237"/>
        <end position="1238"/>
    </location>
    <ligand>
        <name>S-adenosyl-L-methionine</name>
        <dbReference type="ChEBI" id="CHEBI:59789"/>
    </ligand>
</feature>
<dbReference type="Pfam" id="PF02607">
    <property type="entry name" value="B12-binding_2"/>
    <property type="match status" value="1"/>
</dbReference>
<feature type="binding site" evidence="23">
    <location>
        <position position="955"/>
    </location>
    <ligand>
        <name>S-adenosyl-L-methionine</name>
        <dbReference type="ChEBI" id="CHEBI:59789"/>
    </ligand>
</feature>
<protein>
    <recommendedName>
        <fullName evidence="7 20">Methionine synthase</fullName>
        <ecNumber evidence="6 20">2.1.1.13</ecNumber>
    </recommendedName>
    <alternativeName>
        <fullName evidence="19 21">5-methyltetrahydrofolate--homocysteine methyltransferase</fullName>
    </alternativeName>
</protein>
<feature type="domain" description="AdoMet activation" evidence="27">
    <location>
        <begin position="906"/>
        <end position="1270"/>
    </location>
</feature>
<dbReference type="InterPro" id="IPR036724">
    <property type="entry name" value="Cobalamin-bd_sf"/>
</dbReference>
<evidence type="ECO:0000256" key="14">
    <source>
        <dbReference type="ARBA" id="ARBA00022737"/>
    </source>
</evidence>
<proteinExistence type="inferred from homology"/>
<dbReference type="Pfam" id="PF00809">
    <property type="entry name" value="Pterin_bind"/>
    <property type="match status" value="1"/>
</dbReference>
<evidence type="ECO:0000259" key="26">
    <source>
        <dbReference type="PROSITE" id="PS50972"/>
    </source>
</evidence>
<evidence type="ECO:0000256" key="22">
    <source>
        <dbReference type="PIRSR" id="PIRSR000381-1"/>
    </source>
</evidence>
<sequence length="1270" mass="137659">MQPDRTAELTALLETRVLLLDGAMGTMIQRYRFDEADFRGTRFADHPTELKGNNDLLTLTQPDAIAAIHRAYLDAGADIIETNTFNSTRVSQSDYGLEALAYELNREGAAIARRLADEYTAKTPEKPRFVAGVLGPTSKTLSLSPDVNDPGYRAITFDALADDYFDAARGLIDGGADLILIETVFDTLNAKAAVLALERLFAERGQRLPIMISGTITDAAGRTLSGQTPEAFWASLAHARPLTFGFNCALGARELRPHIETIARVCDTFVSAHPNAGLPNPLAPTGYDETPEMLAAEVEGWLAEGFVNVVGGCCGTTPEHIAALAEVAKRYPPRKRPAPSKTLVLSGLEPLVVDATTGFINVGERTNVAGSKKFARLIREERYDEALAVAAQQVEAGAQAIDVNMDDAMLDAPSAMSRFLQLVAAEPEIARVPVMVDSSRWEAIVAGLKCLQGKGIVNSISLKEGEATFLAQAREARRLGAAVVVMCFDEAGQADTFARKIEIAERAYRLLTADGFPPHEIIIDPNVFAIATGIPEHDRYALDFIEAVRWIHENLPEAKTSGGISNVSFAFRGNDTVREAMHTVFLYHAIAAGLTMGIVNAGQLGIYDALDPELRAVVEDALLCRRPDAAERLIAFAQTLAERGQGQGSQTAQTALEWRNLPVAERLKHALVKGITEFVVEDTEAMRAEFAQQGKGPLAVIEGPLMDGMNVVGDLFGAGKMFLPQVVKSARVMKMAVAHLLPYIEAEKAASGNTAAKGKVVIATVKGDVHDIGKNIVSVVLACNGYEVIDLGVMVPCEKILAEAKAHGADAIGLSGLITPSLEEMAHVAKEMQRQGFKVPLLIGGATTSRTHTAVKIAPHYDAGVVWVPDASRAVGVVSALLSPESSAYLANVRAEYDRIRARHAQKQGFRVVPLETARQNAFATDWAHYQPPCPKREGIFTETVPLATLVGYIDWAPFFQTWDLSGKFPAILDDATVGETARNVFRDAVALVAALVAADPASQGITPHWHEAVENLLPQGVVPLADGVVGTSGTLTARAVWGLFPAQRVAPEDIAIYPPNTQPWRDAGDPLMVWHGLRQQHERPTDQPHYALADFVAPVGTPDWIGAFVVTAGIGIEPLLAAYAERHDDYHAILLKAVADRLAEACAEWLHERIRRTEWGYAPDEYLTNDELIAEKYRGIRPAPGYPACPDHTVKRDLFALLEVPQRIGVTLTESFAMHPAASVSGFYFSHPQARYFAIPKIGDDQLRDWARRTGMALDEAERWLAPIL</sequence>
<feature type="domain" description="Pterin-binding" evidence="26">
    <location>
        <begin position="359"/>
        <end position="618"/>
    </location>
</feature>
<gene>
    <name evidence="30" type="primary">metH</name>
    <name evidence="30" type="ORF">HPTL_1912</name>
</gene>
<dbReference type="FunFam" id="1.10.1240.10:FF:000001">
    <property type="entry name" value="Methionine synthase"/>
    <property type="match status" value="1"/>
</dbReference>
<dbReference type="SUPFAM" id="SSF51717">
    <property type="entry name" value="Dihydropteroate synthetase-like"/>
    <property type="match status" value="1"/>
</dbReference>
<dbReference type="PANTHER" id="PTHR45833">
    <property type="entry name" value="METHIONINE SYNTHASE"/>
    <property type="match status" value="1"/>
</dbReference>
<dbReference type="UniPathway" id="UPA00051">
    <property type="reaction ID" value="UER00081"/>
</dbReference>
<feature type="binding site" evidence="22 24">
    <location>
        <position position="313"/>
    </location>
    <ligand>
        <name>Zn(2+)</name>
        <dbReference type="ChEBI" id="CHEBI:29105"/>
    </ligand>
</feature>
<evidence type="ECO:0000256" key="17">
    <source>
        <dbReference type="ARBA" id="ARBA00023285"/>
    </source>
</evidence>
<dbReference type="PROSITE" id="PS50972">
    <property type="entry name" value="PTERIN_BINDING"/>
    <property type="match status" value="1"/>
</dbReference>
<dbReference type="Gene3D" id="1.10.288.10">
    <property type="entry name" value="Cobalamin-dependent Methionine Synthase, domain 2"/>
    <property type="match status" value="2"/>
</dbReference>
<dbReference type="Proteomes" id="UP000262004">
    <property type="component" value="Chromosome"/>
</dbReference>
<dbReference type="GO" id="GO:0042558">
    <property type="term" value="P:pteridine-containing compound metabolic process"/>
    <property type="evidence" value="ECO:0007669"/>
    <property type="project" value="InterPro"/>
</dbReference>
<feature type="binding site" evidence="22 24">
    <location>
        <position position="248"/>
    </location>
    <ligand>
        <name>Zn(2+)</name>
        <dbReference type="ChEBI" id="CHEBI:29105"/>
    </ligand>
</feature>
<dbReference type="SUPFAM" id="SSF52242">
    <property type="entry name" value="Cobalamin (vitamin B12)-binding domain"/>
    <property type="match status" value="1"/>
</dbReference>
<evidence type="ECO:0000256" key="2">
    <source>
        <dbReference type="ARBA" id="ARBA00001947"/>
    </source>
</evidence>
<keyword evidence="13 21" id="KW-0479">Metal-binding</keyword>
<name>A0A2Z6E022_HYDTE</name>
<comment type="cofactor">
    <cofactor evidence="2 21 24">
        <name>Zn(2+)</name>
        <dbReference type="ChEBI" id="CHEBI:29105"/>
    </cofactor>
</comment>
<feature type="domain" description="B12-binding" evidence="28">
    <location>
        <begin position="757"/>
        <end position="892"/>
    </location>
</feature>
<evidence type="ECO:0000259" key="28">
    <source>
        <dbReference type="PROSITE" id="PS51332"/>
    </source>
</evidence>
<evidence type="ECO:0000256" key="21">
    <source>
        <dbReference type="PIRNR" id="PIRNR000381"/>
    </source>
</evidence>
<evidence type="ECO:0000259" key="29">
    <source>
        <dbReference type="PROSITE" id="PS51337"/>
    </source>
</evidence>
<evidence type="ECO:0000313" key="30">
    <source>
        <dbReference type="EMBL" id="BBD78166.1"/>
    </source>
</evidence>
<feature type="binding site" evidence="22 24">
    <location>
        <position position="314"/>
    </location>
    <ligand>
        <name>Zn(2+)</name>
        <dbReference type="ChEBI" id="CHEBI:29105"/>
    </ligand>
</feature>
<dbReference type="PROSITE" id="PS50970">
    <property type="entry name" value="HCY"/>
    <property type="match status" value="1"/>
</dbReference>
<dbReference type="EC" id="2.1.1.13" evidence="6 20"/>
<dbReference type="GO" id="GO:0005829">
    <property type="term" value="C:cytosol"/>
    <property type="evidence" value="ECO:0007669"/>
    <property type="project" value="TreeGrafter"/>
</dbReference>
<dbReference type="NCBIfam" id="NF007024">
    <property type="entry name" value="PRK09490.1"/>
    <property type="match status" value="1"/>
</dbReference>
<organism evidence="30 31">
    <name type="scientific">Hydrogenophilus thermoluteolus</name>
    <name type="common">Pseudomonas hydrogenothermophila</name>
    <dbReference type="NCBI Taxonomy" id="297"/>
    <lineage>
        <taxon>Bacteria</taxon>
        <taxon>Pseudomonadati</taxon>
        <taxon>Pseudomonadota</taxon>
        <taxon>Hydrogenophilia</taxon>
        <taxon>Hydrogenophilales</taxon>
        <taxon>Hydrogenophilaceae</taxon>
        <taxon>Hydrogenophilus</taxon>
    </lineage>
</organism>
<dbReference type="GO" id="GO:0008705">
    <property type="term" value="F:methionine synthase activity"/>
    <property type="evidence" value="ECO:0007669"/>
    <property type="project" value="UniProtKB-UniRule"/>
</dbReference>
<dbReference type="InterPro" id="IPR011005">
    <property type="entry name" value="Dihydropteroate_synth-like_sf"/>
</dbReference>
<dbReference type="RefSeq" id="WP_119335821.1">
    <property type="nucleotide sequence ID" value="NZ_AP018558.1"/>
</dbReference>
<dbReference type="InterPro" id="IPR036594">
    <property type="entry name" value="Meth_synthase_dom"/>
</dbReference>
<feature type="binding site" evidence="23">
    <location>
        <position position="819"/>
    </location>
    <ligand>
        <name>methylcob(III)alamin</name>
        <dbReference type="ChEBI" id="CHEBI:28115"/>
    </ligand>
</feature>
<keyword evidence="11 21" id="KW-0808">Transferase</keyword>
<comment type="domain">
    <text evidence="21">Modular enzyme with four functionally distinct domains. The isolated Hcy-binding domain catalyzes methyl transfer from free methylcobalamin to homocysteine. The Hcy-binding domain in association with the pterin-binding domain catalyzes the methylation of cob(I)alamin by methyltetrahydrofolate and the methylation of homocysteine. The B12-binding domain binds the cofactor. The AdoMet activation domain binds S-adenosyl-L-methionine. Under aerobic conditions cob(I)alamin can be converted to inactive cob(II)alamin. Reductive methylation by S-adenosyl-L-methionine and flavodoxin regenerates methylcobalamin.</text>
</comment>
<feature type="binding site" evidence="23">
    <location>
        <position position="815"/>
    </location>
    <ligand>
        <name>methylcob(III)alamin</name>
        <dbReference type="ChEBI" id="CHEBI:28115"/>
    </ligand>
</feature>
<dbReference type="SUPFAM" id="SSF82282">
    <property type="entry name" value="Homocysteine S-methyltransferase"/>
    <property type="match status" value="1"/>
</dbReference>
<dbReference type="Pfam" id="PF02965">
    <property type="entry name" value="Met_synt_B12"/>
    <property type="match status" value="2"/>
</dbReference>
<keyword evidence="8 21" id="KW-0489">Methyltransferase</keyword>
<dbReference type="Pfam" id="PF02574">
    <property type="entry name" value="S-methyl_trans"/>
    <property type="match status" value="1"/>
</dbReference>
<evidence type="ECO:0000256" key="5">
    <source>
        <dbReference type="ARBA" id="ARBA00010398"/>
    </source>
</evidence>
<evidence type="ECO:0000256" key="1">
    <source>
        <dbReference type="ARBA" id="ARBA00001700"/>
    </source>
</evidence>
<evidence type="ECO:0000256" key="8">
    <source>
        <dbReference type="ARBA" id="ARBA00022603"/>
    </source>
</evidence>
<evidence type="ECO:0000256" key="23">
    <source>
        <dbReference type="PIRSR" id="PIRSR000381-2"/>
    </source>
</evidence>
<evidence type="ECO:0000313" key="31">
    <source>
        <dbReference type="Proteomes" id="UP000262004"/>
    </source>
</evidence>
<dbReference type="Pfam" id="PF02310">
    <property type="entry name" value="B12-binding"/>
    <property type="match status" value="1"/>
</dbReference>
<dbReference type="InterPro" id="IPR006158">
    <property type="entry name" value="Cobalamin-bd"/>
</dbReference>
<dbReference type="Gene3D" id="1.10.1240.10">
    <property type="entry name" value="Methionine synthase domain"/>
    <property type="match status" value="1"/>
</dbReference>
<dbReference type="GO" id="GO:0031419">
    <property type="term" value="F:cobalamin binding"/>
    <property type="evidence" value="ECO:0007669"/>
    <property type="project" value="UniProtKB-UniRule"/>
</dbReference>
<keyword evidence="16 21" id="KW-0486">Methionine biosynthesis</keyword>
<feature type="binding site" evidence="23">
    <location>
        <position position="1182"/>
    </location>
    <ligand>
        <name>S-adenosyl-L-methionine</name>
        <dbReference type="ChEBI" id="CHEBI:59789"/>
    </ligand>
</feature>
<keyword evidence="10 21" id="KW-0846">Cobalamin</keyword>
<dbReference type="SUPFAM" id="SSF47644">
    <property type="entry name" value="Methionine synthase domain"/>
    <property type="match status" value="1"/>
</dbReference>
<dbReference type="OrthoDB" id="9803687at2"/>
<dbReference type="PIRSF" id="PIRSF000381">
    <property type="entry name" value="MetH"/>
    <property type="match status" value="1"/>
</dbReference>
<dbReference type="InterPro" id="IPR011822">
    <property type="entry name" value="MetH"/>
</dbReference>
<keyword evidence="14" id="KW-0677">Repeat</keyword>
<dbReference type="FunFam" id="3.40.50.280:FF:000001">
    <property type="entry name" value="Methionine synthase"/>
    <property type="match status" value="1"/>
</dbReference>
<evidence type="ECO:0000256" key="12">
    <source>
        <dbReference type="ARBA" id="ARBA00022691"/>
    </source>
</evidence>
<dbReference type="FunFam" id="3.20.20.330:FF:000001">
    <property type="entry name" value="Methionine synthase"/>
    <property type="match status" value="1"/>
</dbReference>
<evidence type="ECO:0000256" key="15">
    <source>
        <dbReference type="ARBA" id="ARBA00022833"/>
    </source>
</evidence>
<dbReference type="InterPro" id="IPR004223">
    <property type="entry name" value="VitB12-dep_Met_synth_activ_dom"/>
</dbReference>
<comment type="catalytic activity">
    <reaction evidence="1 21">
        <text>(6S)-5-methyl-5,6,7,8-tetrahydrofolate + L-homocysteine = (6S)-5,6,7,8-tetrahydrofolate + L-methionine</text>
        <dbReference type="Rhea" id="RHEA:11172"/>
        <dbReference type="ChEBI" id="CHEBI:18608"/>
        <dbReference type="ChEBI" id="CHEBI:57453"/>
        <dbReference type="ChEBI" id="CHEBI:57844"/>
        <dbReference type="ChEBI" id="CHEBI:58199"/>
        <dbReference type="EC" id="2.1.1.13"/>
    </reaction>
</comment>
<feature type="domain" description="Hcy-binding" evidence="25">
    <location>
        <begin position="6"/>
        <end position="328"/>
    </location>
</feature>
<dbReference type="EMBL" id="AP018558">
    <property type="protein sequence ID" value="BBD78166.1"/>
    <property type="molecule type" value="Genomic_DNA"/>
</dbReference>
<dbReference type="CDD" id="cd02069">
    <property type="entry name" value="methionine_synthase_B12_BD"/>
    <property type="match status" value="1"/>
</dbReference>
<feature type="binding site" evidence="23">
    <location>
        <begin position="767"/>
        <end position="771"/>
    </location>
    <ligand>
        <name>methylcob(III)alamin</name>
        <dbReference type="ChEBI" id="CHEBI:28115"/>
    </ligand>
</feature>
<evidence type="ECO:0000256" key="18">
    <source>
        <dbReference type="ARBA" id="ARBA00025552"/>
    </source>
</evidence>
<evidence type="ECO:0000256" key="13">
    <source>
        <dbReference type="ARBA" id="ARBA00022723"/>
    </source>
</evidence>
<dbReference type="KEGG" id="htl:HPTL_1912"/>
<keyword evidence="17 21" id="KW-0170">Cobalt</keyword>
<dbReference type="CDD" id="cd00740">
    <property type="entry name" value="MeTr"/>
    <property type="match status" value="1"/>
</dbReference>
<dbReference type="InterPro" id="IPR033706">
    <property type="entry name" value="Met_synthase_B12-bd"/>
</dbReference>
<dbReference type="Gene3D" id="3.40.50.280">
    <property type="entry name" value="Cobalamin-binding domain"/>
    <property type="match status" value="1"/>
</dbReference>
<evidence type="ECO:0000259" key="25">
    <source>
        <dbReference type="PROSITE" id="PS50970"/>
    </source>
</evidence>
<comment type="cofactor">
    <cofactor evidence="3 21 22">
        <name>methylcob(III)alamin</name>
        <dbReference type="ChEBI" id="CHEBI:28115"/>
    </cofactor>
</comment>
<dbReference type="PROSITE" id="PS51337">
    <property type="entry name" value="B12_BINDING_NTER"/>
    <property type="match status" value="1"/>
</dbReference>
<feature type="binding site" evidence="23">
    <location>
        <position position="702"/>
    </location>
    <ligand>
        <name>methylcob(III)alamin</name>
        <dbReference type="ChEBI" id="CHEBI:28115"/>
    </ligand>
</feature>
<keyword evidence="15 21" id="KW-0862">Zinc</keyword>
<dbReference type="SMART" id="SM01018">
    <property type="entry name" value="B12-binding_2"/>
    <property type="match status" value="1"/>
</dbReference>
<evidence type="ECO:0000256" key="10">
    <source>
        <dbReference type="ARBA" id="ARBA00022628"/>
    </source>
</evidence>
<accession>A0A2Z6E022</accession>
<dbReference type="Gene3D" id="3.20.20.330">
    <property type="entry name" value="Homocysteine-binding-like domain"/>
    <property type="match status" value="1"/>
</dbReference>
<comment type="similarity">
    <text evidence="5">Belongs to the vitamin-B12 dependent methionine synthase family.</text>
</comment>
<dbReference type="InterPro" id="IPR050554">
    <property type="entry name" value="Met_Synthase/Corrinoid"/>
</dbReference>
<keyword evidence="12 21" id="KW-0949">S-adenosyl-L-methionine</keyword>
<keyword evidence="31" id="KW-1185">Reference proteome</keyword>
<evidence type="ECO:0000256" key="4">
    <source>
        <dbReference type="ARBA" id="ARBA00005178"/>
    </source>
</evidence>
<dbReference type="Gene3D" id="3.20.20.20">
    <property type="entry name" value="Dihydropteroate synthase-like"/>
    <property type="match status" value="1"/>
</dbReference>
<comment type="pathway">
    <text evidence="4 21">Amino-acid biosynthesis; L-methionine biosynthesis via de novo pathway; L-methionine from L-homocysteine (MetH route): step 1/1.</text>
</comment>
<evidence type="ECO:0000256" key="20">
    <source>
        <dbReference type="NCBIfam" id="TIGR02082"/>
    </source>
</evidence>
<feature type="domain" description="B12-binding N-terminal" evidence="29">
    <location>
        <begin position="654"/>
        <end position="752"/>
    </location>
</feature>
<evidence type="ECO:0000256" key="19">
    <source>
        <dbReference type="ARBA" id="ARBA00031040"/>
    </source>
</evidence>
<evidence type="ECO:0000256" key="6">
    <source>
        <dbReference type="ARBA" id="ARBA00012032"/>
    </source>
</evidence>
<dbReference type="FunFam" id="3.20.20.20:FF:000002">
    <property type="entry name" value="Methionine synthase"/>
    <property type="match status" value="1"/>
</dbReference>
<evidence type="ECO:0000256" key="7">
    <source>
        <dbReference type="ARBA" id="ARBA00013998"/>
    </source>
</evidence>
<dbReference type="PROSITE" id="PS51332">
    <property type="entry name" value="B12_BINDING"/>
    <property type="match status" value="1"/>
</dbReference>
<dbReference type="NCBIfam" id="TIGR02082">
    <property type="entry name" value="metH"/>
    <property type="match status" value="1"/>
</dbReference>
<keyword evidence="9 21" id="KW-0028">Amino-acid biosynthesis</keyword>
<dbReference type="GO" id="GO:0008270">
    <property type="term" value="F:zinc ion binding"/>
    <property type="evidence" value="ECO:0007669"/>
    <property type="project" value="UniProtKB-UniRule"/>
</dbReference>
<dbReference type="PANTHER" id="PTHR45833:SF1">
    <property type="entry name" value="METHIONINE SYNTHASE"/>
    <property type="match status" value="1"/>
</dbReference>
<evidence type="ECO:0000256" key="24">
    <source>
        <dbReference type="PROSITE-ProRule" id="PRU00333"/>
    </source>
</evidence>
<reference evidence="30 31" key="1">
    <citation type="submission" date="2018-04" db="EMBL/GenBank/DDBJ databases">
        <title>Complete genome sequence of Hydrogenophilus thermoluteolus TH-1.</title>
        <authorList>
            <person name="Arai H."/>
        </authorList>
    </citation>
    <scope>NUCLEOTIDE SEQUENCE [LARGE SCALE GENOMIC DNA]</scope>
    <source>
        <strain evidence="30 31">TH-1</strain>
    </source>
</reference>
<dbReference type="PROSITE" id="PS50974">
    <property type="entry name" value="ADOMET_ACTIVATION"/>
    <property type="match status" value="1"/>
</dbReference>
<feature type="binding site" description="axial binding residue" evidence="22">
    <location>
        <position position="770"/>
    </location>
    <ligand>
        <name>methylcob(III)alamin</name>
        <dbReference type="ChEBI" id="CHEBI:28115"/>
    </ligand>
    <ligandPart>
        <name>Co</name>
        <dbReference type="ChEBI" id="CHEBI:27638"/>
    </ligandPart>
</feature>
<dbReference type="InterPro" id="IPR037010">
    <property type="entry name" value="VitB12-dep_Met_synth_activ_sf"/>
</dbReference>
<dbReference type="InterPro" id="IPR003726">
    <property type="entry name" value="HCY_dom"/>
</dbReference>
<dbReference type="GO" id="GO:0032259">
    <property type="term" value="P:methylation"/>
    <property type="evidence" value="ECO:0007669"/>
    <property type="project" value="UniProtKB-KW"/>
</dbReference>
<feature type="binding site" evidence="23">
    <location>
        <position position="871"/>
    </location>
    <ligand>
        <name>methylcob(III)alamin</name>
        <dbReference type="ChEBI" id="CHEBI:28115"/>
    </ligand>
</feature>
<dbReference type="AlphaFoldDB" id="A0A2Z6E022"/>
<dbReference type="InterPro" id="IPR000489">
    <property type="entry name" value="Pterin-binding_dom"/>
</dbReference>
<evidence type="ECO:0000256" key="9">
    <source>
        <dbReference type="ARBA" id="ARBA00022605"/>
    </source>
</evidence>
<dbReference type="InterPro" id="IPR036589">
    <property type="entry name" value="HCY_dom_sf"/>
</dbReference>